<accession>A0A5N6SR33</accession>
<dbReference type="EMBL" id="ML743585">
    <property type="protein sequence ID" value="KAE8136377.1"/>
    <property type="molecule type" value="Genomic_DNA"/>
</dbReference>
<dbReference type="OrthoDB" id="5416609at2759"/>
<proteinExistence type="predicted"/>
<dbReference type="AlphaFoldDB" id="A0A5N6SR33"/>
<dbReference type="GeneID" id="43644410"/>
<evidence type="ECO:0000313" key="2">
    <source>
        <dbReference type="Proteomes" id="UP000325672"/>
    </source>
</evidence>
<reference evidence="1 2" key="1">
    <citation type="submission" date="2019-04" db="EMBL/GenBank/DDBJ databases">
        <title>Friends and foes A comparative genomics study of 23 Aspergillus species from section Flavi.</title>
        <authorList>
            <consortium name="DOE Joint Genome Institute"/>
            <person name="Kjaerbolling I."/>
            <person name="Vesth T."/>
            <person name="Frisvad J.C."/>
            <person name="Nybo J.L."/>
            <person name="Theobald S."/>
            <person name="Kildgaard S."/>
            <person name="Isbrandt T."/>
            <person name="Kuo A."/>
            <person name="Sato A."/>
            <person name="Lyhne E.K."/>
            <person name="Kogle M.E."/>
            <person name="Wiebenga A."/>
            <person name="Kun R.S."/>
            <person name="Lubbers R.J."/>
            <person name="Makela M.R."/>
            <person name="Barry K."/>
            <person name="Chovatia M."/>
            <person name="Clum A."/>
            <person name="Daum C."/>
            <person name="Haridas S."/>
            <person name="He G."/>
            <person name="LaButti K."/>
            <person name="Lipzen A."/>
            <person name="Mondo S."/>
            <person name="Riley R."/>
            <person name="Salamov A."/>
            <person name="Simmons B.A."/>
            <person name="Magnuson J.K."/>
            <person name="Henrissat B."/>
            <person name="Mortensen U.H."/>
            <person name="Larsen T.O."/>
            <person name="Devries R.P."/>
            <person name="Grigoriev I.V."/>
            <person name="Machida M."/>
            <person name="Baker S.E."/>
            <person name="Andersen M.R."/>
        </authorList>
    </citation>
    <scope>NUCLEOTIDE SEQUENCE [LARGE SCALE GENOMIC DNA]</scope>
    <source>
        <strain evidence="1 2">CBS 117625</strain>
    </source>
</reference>
<sequence length="169" mass="18850">MVGIYGIPGAEKTTLLNQLRMTLGEDEFMNFEGRDEIEVKEALVDHLKSQHHLGVWTFGDSTLDLKMLSRADKAFFVVGDEESRSRSMDEAFKNAIEDDGLKATQCLRPSHVPRLTTAIRPEFKLLDPHFVDSLLSGCGEPTKLNVISADKLNPGSVKILMTPMRDMSV</sequence>
<dbReference type="Proteomes" id="UP000325672">
    <property type="component" value="Unassembled WGS sequence"/>
</dbReference>
<organism evidence="1 2">
    <name type="scientific">Aspergillus pseudotamarii</name>
    <dbReference type="NCBI Taxonomy" id="132259"/>
    <lineage>
        <taxon>Eukaryota</taxon>
        <taxon>Fungi</taxon>
        <taxon>Dikarya</taxon>
        <taxon>Ascomycota</taxon>
        <taxon>Pezizomycotina</taxon>
        <taxon>Eurotiomycetes</taxon>
        <taxon>Eurotiomycetidae</taxon>
        <taxon>Eurotiales</taxon>
        <taxon>Aspergillaceae</taxon>
        <taxon>Aspergillus</taxon>
        <taxon>Aspergillus subgen. Circumdati</taxon>
    </lineage>
</organism>
<gene>
    <name evidence="1" type="ORF">BDV38DRAFT_284125</name>
</gene>
<protein>
    <submittedName>
        <fullName evidence="1">Uncharacterized protein</fullName>
    </submittedName>
</protein>
<evidence type="ECO:0000313" key="1">
    <source>
        <dbReference type="EMBL" id="KAE8136377.1"/>
    </source>
</evidence>
<keyword evidence="2" id="KW-1185">Reference proteome</keyword>
<dbReference type="RefSeq" id="XP_031912440.1">
    <property type="nucleotide sequence ID" value="XM_032060200.1"/>
</dbReference>
<name>A0A5N6SR33_ASPPS</name>